<evidence type="ECO:0000256" key="2">
    <source>
        <dbReference type="ARBA" id="ARBA00022643"/>
    </source>
</evidence>
<dbReference type="PIRSF" id="PIRSF000337">
    <property type="entry name" value="NTA_MOA"/>
    <property type="match status" value="1"/>
</dbReference>
<evidence type="ECO:0000313" key="8">
    <source>
        <dbReference type="EMBL" id="MBB5695411.1"/>
    </source>
</evidence>
<evidence type="ECO:0000259" key="7">
    <source>
        <dbReference type="Pfam" id="PF00296"/>
    </source>
</evidence>
<keyword evidence="1 6" id="KW-0285">Flavoprotein</keyword>
<dbReference type="Proteomes" id="UP000580654">
    <property type="component" value="Unassembled WGS sequence"/>
</dbReference>
<keyword evidence="9" id="KW-1185">Reference proteome</keyword>
<dbReference type="GO" id="GO:0016705">
    <property type="term" value="F:oxidoreductase activity, acting on paired donors, with incorporation or reduction of molecular oxygen"/>
    <property type="evidence" value="ECO:0007669"/>
    <property type="project" value="InterPro"/>
</dbReference>
<feature type="domain" description="Luciferase-like" evidence="7">
    <location>
        <begin position="6"/>
        <end position="353"/>
    </location>
</feature>
<accession>A0A840YGK0</accession>
<sequence>MAYTNVDVAVRSARAAERGGLDFVFFPDRVFLHGDLSASPPMFSMEPLLILTAVARETSRIGLVPSVSTSFNEPYALARQLRALDVISHGRAGWNAIPSYEPEAFANYGKPLPQGNEKYERLHEVIQITQALWGSWKREAGQPDPQAGRFADMAHIKPVNLQGRHVAARGPIQIPPSEQGQPVIFMPVASNRGLQPLGMYANGIIAMPMTMEESRTQRQIVHRSAIQAGRTADDIRFVPFIGFGLGASKREALDRRRVLEDRIDLAPRLARLSMMLGARLDPQRAEEPLATAQIDALRPHSAIPRSAEAVALAREGWSPRDVIAHGVLDPNPGLVGTPDEAADLLQKWFEAGVCDGFTIVPDDQQDSIDAFVDEVVPILRRRGLRPADYRGATLRDHLGLPEQLGIDPRLSSST</sequence>
<dbReference type="Gene3D" id="3.20.20.30">
    <property type="entry name" value="Luciferase-like domain"/>
    <property type="match status" value="1"/>
</dbReference>
<keyword evidence="4 8" id="KW-0503">Monooxygenase</keyword>
<dbReference type="InterPro" id="IPR051260">
    <property type="entry name" value="Diverse_substr_monoxygenases"/>
</dbReference>
<keyword evidence="2 6" id="KW-0288">FMN</keyword>
<dbReference type="PANTHER" id="PTHR30011:SF16">
    <property type="entry name" value="C2H2 FINGER DOMAIN TRANSCRIPTION FACTOR (EUROFUNG)-RELATED"/>
    <property type="match status" value="1"/>
</dbReference>
<proteinExistence type="inferred from homology"/>
<dbReference type="Pfam" id="PF00296">
    <property type="entry name" value="Bac_luciferase"/>
    <property type="match status" value="1"/>
</dbReference>
<reference evidence="8 9" key="1">
    <citation type="submission" date="2020-08" db="EMBL/GenBank/DDBJ databases">
        <title>Genomic Encyclopedia of Type Strains, Phase IV (KMG-IV): sequencing the most valuable type-strain genomes for metagenomic binning, comparative biology and taxonomic classification.</title>
        <authorList>
            <person name="Goeker M."/>
        </authorList>
    </citation>
    <scope>NUCLEOTIDE SEQUENCE [LARGE SCALE GENOMIC DNA]</scope>
    <source>
        <strain evidence="8 9">DSM 25622</strain>
    </source>
</reference>
<evidence type="ECO:0000313" key="9">
    <source>
        <dbReference type="Proteomes" id="UP000580654"/>
    </source>
</evidence>
<organism evidence="8 9">
    <name type="scientific">Muricoccus pecuniae</name>
    <dbReference type="NCBI Taxonomy" id="693023"/>
    <lineage>
        <taxon>Bacteria</taxon>
        <taxon>Pseudomonadati</taxon>
        <taxon>Pseudomonadota</taxon>
        <taxon>Alphaproteobacteria</taxon>
        <taxon>Acetobacterales</taxon>
        <taxon>Roseomonadaceae</taxon>
        <taxon>Muricoccus</taxon>
    </lineage>
</organism>
<evidence type="ECO:0000256" key="3">
    <source>
        <dbReference type="ARBA" id="ARBA00023002"/>
    </source>
</evidence>
<evidence type="ECO:0000256" key="5">
    <source>
        <dbReference type="ARBA" id="ARBA00033748"/>
    </source>
</evidence>
<gene>
    <name evidence="8" type="ORF">FHS87_003468</name>
</gene>
<dbReference type="EMBL" id="JACIJD010000017">
    <property type="protein sequence ID" value="MBB5695411.1"/>
    <property type="molecule type" value="Genomic_DNA"/>
</dbReference>
<dbReference type="AlphaFoldDB" id="A0A840YGK0"/>
<dbReference type="InterPro" id="IPR016215">
    <property type="entry name" value="NTA_MOA"/>
</dbReference>
<dbReference type="InterPro" id="IPR036661">
    <property type="entry name" value="Luciferase-like_sf"/>
</dbReference>
<dbReference type="PANTHER" id="PTHR30011">
    <property type="entry name" value="ALKANESULFONATE MONOOXYGENASE-RELATED"/>
    <property type="match status" value="1"/>
</dbReference>
<feature type="binding site" evidence="6">
    <location>
        <position position="190"/>
    </location>
    <ligand>
        <name>FMN</name>
        <dbReference type="ChEBI" id="CHEBI:58210"/>
    </ligand>
</feature>
<dbReference type="SUPFAM" id="SSF51679">
    <property type="entry name" value="Bacterial luciferase-like"/>
    <property type="match status" value="1"/>
</dbReference>
<dbReference type="NCBIfam" id="TIGR03860">
    <property type="entry name" value="FMN_nitrolo"/>
    <property type="match status" value="1"/>
</dbReference>
<keyword evidence="3" id="KW-0560">Oxidoreductase</keyword>
<feature type="binding site" evidence="6">
    <location>
        <position position="119"/>
    </location>
    <ligand>
        <name>FMN</name>
        <dbReference type="ChEBI" id="CHEBI:58210"/>
    </ligand>
</feature>
<evidence type="ECO:0000256" key="4">
    <source>
        <dbReference type="ARBA" id="ARBA00023033"/>
    </source>
</evidence>
<name>A0A840YGK0_9PROT</name>
<evidence type="ECO:0000256" key="1">
    <source>
        <dbReference type="ARBA" id="ARBA00022630"/>
    </source>
</evidence>
<protein>
    <submittedName>
        <fullName evidence="8">FMN-dependent oxidoreductase (Nitrilotriacetate monooxygenase family)</fullName>
    </submittedName>
</protein>
<dbReference type="InterPro" id="IPR011251">
    <property type="entry name" value="Luciferase-like_dom"/>
</dbReference>
<evidence type="ECO:0000256" key="6">
    <source>
        <dbReference type="PIRSR" id="PIRSR000337-1"/>
    </source>
</evidence>
<comment type="caution">
    <text evidence="8">The sequence shown here is derived from an EMBL/GenBank/DDBJ whole genome shotgun (WGS) entry which is preliminary data.</text>
</comment>
<comment type="similarity">
    <text evidence="5">Belongs to the NtaA/SnaA/DszA monooxygenase family.</text>
</comment>
<feature type="binding site" evidence="6">
    <location>
        <position position="28"/>
    </location>
    <ligand>
        <name>FMN</name>
        <dbReference type="ChEBI" id="CHEBI:58210"/>
    </ligand>
</feature>
<dbReference type="GO" id="GO:0004497">
    <property type="term" value="F:monooxygenase activity"/>
    <property type="evidence" value="ECO:0007669"/>
    <property type="project" value="UniProtKB-KW"/>
</dbReference>